<name>A0A846MQ51_9BACT</name>
<dbReference type="EMBL" id="JAASRN010000002">
    <property type="protein sequence ID" value="NIK73716.1"/>
    <property type="molecule type" value="Genomic_DNA"/>
</dbReference>
<dbReference type="SUPFAM" id="SSF51905">
    <property type="entry name" value="FAD/NAD(P)-binding domain"/>
    <property type="match status" value="1"/>
</dbReference>
<protein>
    <submittedName>
        <fullName evidence="2">Glycine/D-amino acid oxidase-like deaminating enzyme</fullName>
    </submittedName>
</protein>
<proteinExistence type="predicted"/>
<dbReference type="AlphaFoldDB" id="A0A846MQ51"/>
<gene>
    <name evidence="2" type="ORF">FHS56_001229</name>
</gene>
<evidence type="ECO:0000313" key="2">
    <source>
        <dbReference type="EMBL" id="NIK73716.1"/>
    </source>
</evidence>
<sequence length="381" mass="42452">MQLSSNSYWEKQYWRDFDFIVVGGGLVGLSCAASLAEKKPENRILVLERGLLPTGASTKNAGFACFGSLTELLADLQRNDEDSCLQTVERRWCGLKKLRQRLGDQKIGFEASGGYELLLPKHQSALEQMAYINQLLHPIFGEEVFRSANHLLPVFGFQRVSHLLYNPFEGKVNTGMLTRSLLAYVQQLGVTVLTGAEVLHIEELRGRDCVQVHVKQSHTAEPFVFEAPRIAICSNAFSRQLLPSLPVAPGRGQVLITRPLPSLPFRGIFHFDEGYYYFRDIDGRLLFGGGRNLDFEGETTTELTPTEFIYKQLVKKLQEIILPSISFEIEYIWAGIMAFTPNHQPIVQRISPGIVAGVGLNGMGVAIGTEVGEQVAELLHS</sequence>
<dbReference type="InterPro" id="IPR006076">
    <property type="entry name" value="FAD-dep_OxRdtase"/>
</dbReference>
<dbReference type="GO" id="GO:0005737">
    <property type="term" value="C:cytoplasm"/>
    <property type="evidence" value="ECO:0007669"/>
    <property type="project" value="TreeGrafter"/>
</dbReference>
<dbReference type="Gene3D" id="3.50.50.60">
    <property type="entry name" value="FAD/NAD(P)-binding domain"/>
    <property type="match status" value="1"/>
</dbReference>
<evidence type="ECO:0000313" key="3">
    <source>
        <dbReference type="Proteomes" id="UP000537126"/>
    </source>
</evidence>
<dbReference type="Proteomes" id="UP000537126">
    <property type="component" value="Unassembled WGS sequence"/>
</dbReference>
<dbReference type="RefSeq" id="WP_166918989.1">
    <property type="nucleotide sequence ID" value="NZ_JAASRN010000002.1"/>
</dbReference>
<dbReference type="Gene3D" id="3.30.9.10">
    <property type="entry name" value="D-Amino Acid Oxidase, subunit A, domain 2"/>
    <property type="match status" value="1"/>
</dbReference>
<comment type="caution">
    <text evidence="2">The sequence shown here is derived from an EMBL/GenBank/DDBJ whole genome shotgun (WGS) entry which is preliminary data.</text>
</comment>
<feature type="domain" description="FAD dependent oxidoreductase" evidence="1">
    <location>
        <begin position="18"/>
        <end position="378"/>
    </location>
</feature>
<dbReference type="PANTHER" id="PTHR13847">
    <property type="entry name" value="SARCOSINE DEHYDROGENASE-RELATED"/>
    <property type="match status" value="1"/>
</dbReference>
<dbReference type="InterPro" id="IPR036188">
    <property type="entry name" value="FAD/NAD-bd_sf"/>
</dbReference>
<keyword evidence="3" id="KW-1185">Reference proteome</keyword>
<dbReference type="PANTHER" id="PTHR13847:SF281">
    <property type="entry name" value="FAD DEPENDENT OXIDOREDUCTASE DOMAIN-CONTAINING PROTEIN"/>
    <property type="match status" value="1"/>
</dbReference>
<reference evidence="2 3" key="1">
    <citation type="submission" date="2020-03" db="EMBL/GenBank/DDBJ databases">
        <title>Genomic Encyclopedia of Type Strains, Phase IV (KMG-IV): sequencing the most valuable type-strain genomes for metagenomic binning, comparative biology and taxonomic classification.</title>
        <authorList>
            <person name="Goeker M."/>
        </authorList>
    </citation>
    <scope>NUCLEOTIDE SEQUENCE [LARGE SCALE GENOMIC DNA]</scope>
    <source>
        <strain evidence="2 3">DSM 5718</strain>
    </source>
</reference>
<evidence type="ECO:0000259" key="1">
    <source>
        <dbReference type="Pfam" id="PF01266"/>
    </source>
</evidence>
<dbReference type="Pfam" id="PF01266">
    <property type="entry name" value="DAO"/>
    <property type="match status" value="1"/>
</dbReference>
<organism evidence="2 3">
    <name type="scientific">Thermonema lapsum</name>
    <dbReference type="NCBI Taxonomy" id="28195"/>
    <lineage>
        <taxon>Bacteria</taxon>
        <taxon>Pseudomonadati</taxon>
        <taxon>Bacteroidota</taxon>
        <taxon>Cytophagia</taxon>
        <taxon>Cytophagales</taxon>
        <taxon>Thermonemataceae</taxon>
        <taxon>Thermonema</taxon>
    </lineage>
</organism>
<accession>A0A846MQ51</accession>